<gene>
    <name evidence="6" type="primary">glgX</name>
    <name evidence="6" type="ORF">LZC95_13175</name>
</gene>
<dbReference type="InterPro" id="IPR011837">
    <property type="entry name" value="Glycogen_debranch_GlgX"/>
</dbReference>
<dbReference type="InterPro" id="IPR017853">
    <property type="entry name" value="GH"/>
</dbReference>
<sequence length="714" mass="79762">MSAGSPFPEGATPLPGGTNFALYSESATAVSVCLFDEGGTQERRVALEHRTGHVWHGFIEGVGHGQRYGFRVDGPWEPSRGQRFNANKLLVDPYARALEGKVSYRGGAIYDHAPGQVGAVPRDDTDSAPFVPKGIVMNEPFDWAGDAPLRTPWRDTVIYEAHVKSLTFRHPDIEPAHRGTYLGVASEPMIAHLRGLGVTAIELMPVHEVADEPSVARRGQKNYWGYSTLGYFAPDQRFATRPGEQVREFKAMVKALHAAGIEVILDVVYNHSCEGDETGPTLFLRGIDNRVYYKLREHGARTVDYTGCGNTLQVEHPQVLKLICDSLRYWVQEMHVDGFRFDLTTTLGREGADFRRHAAFFRTIFQDPVLSRVKLIAEPWDLGPDSMQLGHFPGRWREWNARFRDGMRRFWNGHEKSLSDLGYRLTGSSDLFHTPARTPSTSINFITAHDGFTLRDLVSYTRKHNDANGENSRDGSNDNLSMNFGVEGETDDAMLIAARGRQIRNFLAMLYLTPGVPMITSGDEIRKTQKGNNNPYVLDDDTSYLNWALDDEARALRDYCGALARLRKRFPALRRDTFFDGGDIVWLDADGHPMQLEDWGSPEFMALSAVMKPVREDPEAVLCFVLNGDKAEVAFRLPSFPREAQDPGGPSDKKKSESSGKLEGGWRVLVDTRRRDACAENDAFLQAGATYTMPPRSFALLIGSKPLGPRSGMR</sequence>
<evidence type="ECO:0000259" key="5">
    <source>
        <dbReference type="SMART" id="SM00642"/>
    </source>
</evidence>
<evidence type="ECO:0000313" key="6">
    <source>
        <dbReference type="EMBL" id="WXA97782.1"/>
    </source>
</evidence>
<dbReference type="RefSeq" id="WP_394848399.1">
    <property type="nucleotide sequence ID" value="NZ_CP089982.1"/>
</dbReference>
<dbReference type="SUPFAM" id="SSF51011">
    <property type="entry name" value="Glycosyl hydrolase domain"/>
    <property type="match status" value="1"/>
</dbReference>
<dbReference type="Pfam" id="PF00128">
    <property type="entry name" value="Alpha-amylase"/>
    <property type="match status" value="1"/>
</dbReference>
<dbReference type="CDD" id="cd11326">
    <property type="entry name" value="AmyAc_Glg_debranch"/>
    <property type="match status" value="1"/>
</dbReference>
<evidence type="ECO:0000256" key="2">
    <source>
        <dbReference type="ARBA" id="ARBA00022801"/>
    </source>
</evidence>
<dbReference type="Proteomes" id="UP001379533">
    <property type="component" value="Chromosome"/>
</dbReference>
<dbReference type="InterPro" id="IPR044505">
    <property type="entry name" value="GlgX_Isoamylase_N_E_set"/>
</dbReference>
<dbReference type="Gene3D" id="3.20.20.80">
    <property type="entry name" value="Glycosidases"/>
    <property type="match status" value="1"/>
</dbReference>
<dbReference type="SMART" id="SM00642">
    <property type="entry name" value="Aamy"/>
    <property type="match status" value="1"/>
</dbReference>
<dbReference type="InterPro" id="IPR014756">
    <property type="entry name" value="Ig_E-set"/>
</dbReference>
<feature type="region of interest" description="Disordered" evidence="4">
    <location>
        <begin position="638"/>
        <end position="662"/>
    </location>
</feature>
<dbReference type="InterPro" id="IPR013780">
    <property type="entry name" value="Glyco_hydro_b"/>
</dbReference>
<name>A0ABZ2KGJ6_9BACT</name>
<evidence type="ECO:0000256" key="4">
    <source>
        <dbReference type="SAM" id="MobiDB-lite"/>
    </source>
</evidence>
<dbReference type="Pfam" id="PF02922">
    <property type="entry name" value="CBM_48"/>
    <property type="match status" value="1"/>
</dbReference>
<dbReference type="NCBIfam" id="TIGR02100">
    <property type="entry name" value="glgX_debranch"/>
    <property type="match status" value="1"/>
</dbReference>
<evidence type="ECO:0000256" key="1">
    <source>
        <dbReference type="ARBA" id="ARBA00008061"/>
    </source>
</evidence>
<protein>
    <submittedName>
        <fullName evidence="6">Glycogen debranching protein GlgX</fullName>
    </submittedName>
</protein>
<reference evidence="6 7" key="1">
    <citation type="submission" date="2021-12" db="EMBL/GenBank/DDBJ databases">
        <title>Discovery of the Pendulisporaceae a myxobacterial family with distinct sporulation behavior and unique specialized metabolism.</title>
        <authorList>
            <person name="Garcia R."/>
            <person name="Popoff A."/>
            <person name="Bader C.D."/>
            <person name="Loehr J."/>
            <person name="Walesch S."/>
            <person name="Walt C."/>
            <person name="Boldt J."/>
            <person name="Bunk B."/>
            <person name="Haeckl F.J.F.P.J."/>
            <person name="Gunesch A.P."/>
            <person name="Birkelbach J."/>
            <person name="Nuebel U."/>
            <person name="Pietschmann T."/>
            <person name="Bach T."/>
            <person name="Mueller R."/>
        </authorList>
    </citation>
    <scope>NUCLEOTIDE SEQUENCE [LARGE SCALE GENOMIC DNA]</scope>
    <source>
        <strain evidence="6 7">MSr12523</strain>
    </source>
</reference>
<comment type="similarity">
    <text evidence="1">Belongs to the glycosyl hydrolase 13 family.</text>
</comment>
<dbReference type="SUPFAM" id="SSF81296">
    <property type="entry name" value="E set domains"/>
    <property type="match status" value="1"/>
</dbReference>
<proteinExistence type="inferred from homology"/>
<keyword evidence="3" id="KW-0326">Glycosidase</keyword>
<dbReference type="InterPro" id="IPR004193">
    <property type="entry name" value="Glyco_hydro_13_N"/>
</dbReference>
<dbReference type="Gene3D" id="2.60.40.1180">
    <property type="entry name" value="Golgi alpha-mannosidase II"/>
    <property type="match status" value="1"/>
</dbReference>
<dbReference type="InterPro" id="IPR013783">
    <property type="entry name" value="Ig-like_fold"/>
</dbReference>
<evidence type="ECO:0000313" key="7">
    <source>
        <dbReference type="Proteomes" id="UP001379533"/>
    </source>
</evidence>
<dbReference type="EMBL" id="CP089982">
    <property type="protein sequence ID" value="WXA97782.1"/>
    <property type="molecule type" value="Genomic_DNA"/>
</dbReference>
<dbReference type="Gene3D" id="2.60.40.10">
    <property type="entry name" value="Immunoglobulins"/>
    <property type="match status" value="1"/>
</dbReference>
<accession>A0ABZ2KGJ6</accession>
<evidence type="ECO:0000256" key="3">
    <source>
        <dbReference type="ARBA" id="ARBA00023295"/>
    </source>
</evidence>
<dbReference type="InterPro" id="IPR006047">
    <property type="entry name" value="GH13_cat_dom"/>
</dbReference>
<feature type="domain" description="Glycosyl hydrolase family 13 catalytic" evidence="5">
    <location>
        <begin position="160"/>
        <end position="567"/>
    </location>
</feature>
<keyword evidence="7" id="KW-1185">Reference proteome</keyword>
<keyword evidence="2" id="KW-0378">Hydrolase</keyword>
<feature type="compositionally biased region" description="Basic and acidic residues" evidence="4">
    <location>
        <begin position="651"/>
        <end position="660"/>
    </location>
</feature>
<dbReference type="SUPFAM" id="SSF51445">
    <property type="entry name" value="(Trans)glycosidases"/>
    <property type="match status" value="1"/>
</dbReference>
<dbReference type="PANTHER" id="PTHR43002">
    <property type="entry name" value="GLYCOGEN DEBRANCHING ENZYME"/>
    <property type="match status" value="1"/>
</dbReference>
<dbReference type="CDD" id="cd02856">
    <property type="entry name" value="E_set_GDE_Isoamylase_N"/>
    <property type="match status" value="1"/>
</dbReference>
<organism evidence="6 7">
    <name type="scientific">Pendulispora brunnea</name>
    <dbReference type="NCBI Taxonomy" id="2905690"/>
    <lineage>
        <taxon>Bacteria</taxon>
        <taxon>Pseudomonadati</taxon>
        <taxon>Myxococcota</taxon>
        <taxon>Myxococcia</taxon>
        <taxon>Myxococcales</taxon>
        <taxon>Sorangiineae</taxon>
        <taxon>Pendulisporaceae</taxon>
        <taxon>Pendulispora</taxon>
    </lineage>
</organism>